<dbReference type="RefSeq" id="XP_004990839.1">
    <property type="nucleotide sequence ID" value="XM_004990782.1"/>
</dbReference>
<accession>F2UJ51</accession>
<dbReference type="SUPFAM" id="SSF46565">
    <property type="entry name" value="Chaperone J-domain"/>
    <property type="match status" value="1"/>
</dbReference>
<dbReference type="eggNOG" id="KOG3192">
    <property type="taxonomic scope" value="Eukaryota"/>
</dbReference>
<evidence type="ECO:0000256" key="2">
    <source>
        <dbReference type="ARBA" id="ARBA00023186"/>
    </source>
</evidence>
<dbReference type="PANTHER" id="PTHR14021:SF15">
    <property type="entry name" value="IRON-SULFUR CLUSTER CO-CHAPERONE PROTEIN HSCB"/>
    <property type="match status" value="1"/>
</dbReference>
<proteinExistence type="inferred from homology"/>
<dbReference type="GO" id="GO:0051087">
    <property type="term" value="F:protein-folding chaperone binding"/>
    <property type="evidence" value="ECO:0007669"/>
    <property type="project" value="InterPro"/>
</dbReference>
<dbReference type="CDD" id="cd06257">
    <property type="entry name" value="DnaJ"/>
    <property type="match status" value="1"/>
</dbReference>
<dbReference type="SUPFAM" id="SSF47144">
    <property type="entry name" value="HSC20 (HSCB), C-terminal oligomerisation domain"/>
    <property type="match status" value="1"/>
</dbReference>
<dbReference type="InterPro" id="IPR036386">
    <property type="entry name" value="HscB_C_sf"/>
</dbReference>
<dbReference type="GeneID" id="16071402"/>
<dbReference type="HAMAP" id="MF_00682">
    <property type="entry name" value="HscB"/>
    <property type="match status" value="1"/>
</dbReference>
<evidence type="ECO:0000256" key="1">
    <source>
        <dbReference type="ARBA" id="ARBA00010476"/>
    </source>
</evidence>
<gene>
    <name evidence="4" type="ORF">PTSG_07341</name>
</gene>
<dbReference type="EMBL" id="GL832976">
    <property type="protein sequence ID" value="EGD76999.1"/>
    <property type="molecule type" value="Genomic_DNA"/>
</dbReference>
<dbReference type="OrthoDB" id="448954at2759"/>
<name>F2UJ51_SALR5</name>
<keyword evidence="5" id="KW-1185">Reference proteome</keyword>
<feature type="domain" description="J" evidence="3">
    <location>
        <begin position="121"/>
        <end position="195"/>
    </location>
</feature>
<dbReference type="STRING" id="946362.F2UJ51"/>
<sequence length="283" mass="30595">MLSGEMLASCALRGGGAVRVLCGGVRMLCGVRASRLQPWTQLRRVTGGSSVRANNPRAVFGAGTRWTQTRCISSSSTTRRAASSSAEGSVCWSCGKPAGASGAFFCAACGTIQPPHKGTPNYFSVLDLPAAFDVDLSKAEQTFRSLQTKLHPDRFGMKSEKEQEYSGQQSAVVNDAYNAIRTPLSRALHLLDLNGNGVAEQEKATDIEFLMEVMELNEQLAEATTEDALLAFEESLTARRDETLKTMADTFRAGDMAAAKEATLALRYFDNLQDQVHDRLDAV</sequence>
<dbReference type="Proteomes" id="UP000007799">
    <property type="component" value="Unassembled WGS sequence"/>
</dbReference>
<dbReference type="InterPro" id="IPR004640">
    <property type="entry name" value="HscB"/>
</dbReference>
<keyword evidence="2" id="KW-0143">Chaperone</keyword>
<dbReference type="GO" id="GO:0051259">
    <property type="term" value="P:protein complex oligomerization"/>
    <property type="evidence" value="ECO:0007669"/>
    <property type="project" value="InterPro"/>
</dbReference>
<dbReference type="PROSITE" id="PS50076">
    <property type="entry name" value="DNAJ_2"/>
    <property type="match status" value="1"/>
</dbReference>
<evidence type="ECO:0000313" key="5">
    <source>
        <dbReference type="Proteomes" id="UP000007799"/>
    </source>
</evidence>
<dbReference type="InParanoid" id="F2UJ51"/>
<dbReference type="NCBIfam" id="TIGR00714">
    <property type="entry name" value="hscB"/>
    <property type="match status" value="1"/>
</dbReference>
<dbReference type="GO" id="GO:0001671">
    <property type="term" value="F:ATPase activator activity"/>
    <property type="evidence" value="ECO:0007669"/>
    <property type="project" value="InterPro"/>
</dbReference>
<dbReference type="InterPro" id="IPR001623">
    <property type="entry name" value="DnaJ_domain"/>
</dbReference>
<comment type="similarity">
    <text evidence="1">Belongs to the HscB family.</text>
</comment>
<dbReference type="Gene3D" id="1.20.1280.20">
    <property type="entry name" value="HscB, C-terminal domain"/>
    <property type="match status" value="1"/>
</dbReference>
<dbReference type="InterPro" id="IPR009073">
    <property type="entry name" value="HscB_oligo_C"/>
</dbReference>
<dbReference type="AlphaFoldDB" id="F2UJ51"/>
<evidence type="ECO:0000313" key="4">
    <source>
        <dbReference type="EMBL" id="EGD76999.1"/>
    </source>
</evidence>
<dbReference type="GO" id="GO:0044571">
    <property type="term" value="P:[2Fe-2S] cluster assembly"/>
    <property type="evidence" value="ECO:0007669"/>
    <property type="project" value="InterPro"/>
</dbReference>
<dbReference type="PANTHER" id="PTHR14021">
    <property type="entry name" value="IRON-SULFUR CLUSTER CO-CHAPERONE PROTEIN HSCB"/>
    <property type="match status" value="1"/>
</dbReference>
<dbReference type="Gene3D" id="1.10.287.110">
    <property type="entry name" value="DnaJ domain"/>
    <property type="match status" value="1"/>
</dbReference>
<dbReference type="OMA" id="CRCIQPV"/>
<protein>
    <recommendedName>
        <fullName evidence="3">J domain-containing protein</fullName>
    </recommendedName>
</protein>
<dbReference type="GO" id="GO:0005739">
    <property type="term" value="C:mitochondrion"/>
    <property type="evidence" value="ECO:0007669"/>
    <property type="project" value="TreeGrafter"/>
</dbReference>
<organism evidence="5">
    <name type="scientific">Salpingoeca rosetta (strain ATCC 50818 / BSB-021)</name>
    <dbReference type="NCBI Taxonomy" id="946362"/>
    <lineage>
        <taxon>Eukaryota</taxon>
        <taxon>Choanoflagellata</taxon>
        <taxon>Craspedida</taxon>
        <taxon>Salpingoecidae</taxon>
        <taxon>Salpingoeca</taxon>
    </lineage>
</organism>
<reference evidence="4" key="1">
    <citation type="submission" date="2009-08" db="EMBL/GenBank/DDBJ databases">
        <title>Annotation of Salpingoeca rosetta.</title>
        <authorList>
            <consortium name="The Broad Institute Genome Sequencing Platform"/>
            <person name="Russ C."/>
            <person name="Cuomo C."/>
            <person name="Burger G."/>
            <person name="Gray M.W."/>
            <person name="Holland P.W.H."/>
            <person name="King N."/>
            <person name="Lang F.B.F."/>
            <person name="Roger A.J."/>
            <person name="Ruiz-Trillo I."/>
            <person name="Young S.K."/>
            <person name="Zeng Q."/>
            <person name="Gargeya S."/>
            <person name="Alvarado L."/>
            <person name="Berlin A."/>
            <person name="Chapman S.B."/>
            <person name="Chen Z."/>
            <person name="Freedman E."/>
            <person name="Gellesch M."/>
            <person name="Goldberg J."/>
            <person name="Griggs A."/>
            <person name="Gujja S."/>
            <person name="Heilman E."/>
            <person name="Heiman D."/>
            <person name="Howarth C."/>
            <person name="Mehta T."/>
            <person name="Neiman D."/>
            <person name="Pearson M."/>
            <person name="Roberts A."/>
            <person name="Saif S."/>
            <person name="Shea T."/>
            <person name="Shenoy N."/>
            <person name="Sisk P."/>
            <person name="Stolte C."/>
            <person name="Sykes S."/>
            <person name="White J."/>
            <person name="Yandava C."/>
            <person name="Haas B."/>
            <person name="Nusbaum C."/>
            <person name="Birren B."/>
        </authorList>
    </citation>
    <scope>NUCLEOTIDE SEQUENCE [LARGE SCALE GENOMIC DNA]</scope>
    <source>
        <strain evidence="4">ATCC 50818</strain>
    </source>
</reference>
<dbReference type="Pfam" id="PF07743">
    <property type="entry name" value="HSCB_C"/>
    <property type="match status" value="1"/>
</dbReference>
<evidence type="ECO:0000259" key="3">
    <source>
        <dbReference type="PROSITE" id="PS50076"/>
    </source>
</evidence>
<dbReference type="KEGG" id="sre:PTSG_07341"/>
<dbReference type="FunCoup" id="F2UJ51">
    <property type="interactions" value="1296"/>
</dbReference>
<dbReference type="InterPro" id="IPR036869">
    <property type="entry name" value="J_dom_sf"/>
</dbReference>